<dbReference type="GO" id="GO:0016887">
    <property type="term" value="F:ATP hydrolysis activity"/>
    <property type="evidence" value="ECO:0007669"/>
    <property type="project" value="InterPro"/>
</dbReference>
<dbReference type="InterPro" id="IPR000253">
    <property type="entry name" value="FHA_dom"/>
</dbReference>
<dbReference type="Pfam" id="PF00498">
    <property type="entry name" value="FHA"/>
    <property type="match status" value="1"/>
</dbReference>
<evidence type="ECO:0000313" key="4">
    <source>
        <dbReference type="Proteomes" id="UP000664800"/>
    </source>
</evidence>
<dbReference type="InterPro" id="IPR050921">
    <property type="entry name" value="T4SS_GSP_E_ATPase"/>
</dbReference>
<feature type="domain" description="FHA" evidence="2">
    <location>
        <begin position="6"/>
        <end position="72"/>
    </location>
</feature>
<evidence type="ECO:0000259" key="2">
    <source>
        <dbReference type="PROSITE" id="PS50006"/>
    </source>
</evidence>
<dbReference type="Gene3D" id="3.30.450.380">
    <property type="match status" value="1"/>
</dbReference>
<organism evidence="3 4">
    <name type="scientific">Thiomonas arsenitoxydans (strain DSM 22701 / CIP 110005 / 3As)</name>
    <dbReference type="NCBI Taxonomy" id="426114"/>
    <lineage>
        <taxon>Bacteria</taxon>
        <taxon>Pseudomonadati</taxon>
        <taxon>Pseudomonadota</taxon>
        <taxon>Betaproteobacteria</taxon>
        <taxon>Burkholderiales</taxon>
        <taxon>Thiomonas</taxon>
    </lineage>
</organism>
<dbReference type="Proteomes" id="UP000664800">
    <property type="component" value="Unassembled WGS sequence"/>
</dbReference>
<dbReference type="CDD" id="cd00060">
    <property type="entry name" value="FHA"/>
    <property type="match status" value="1"/>
</dbReference>
<dbReference type="SMART" id="SM00240">
    <property type="entry name" value="FHA"/>
    <property type="match status" value="1"/>
</dbReference>
<dbReference type="InterPro" id="IPR008984">
    <property type="entry name" value="SMAD_FHA_dom_sf"/>
</dbReference>
<dbReference type="PROSITE" id="PS50006">
    <property type="entry name" value="FHA_DOMAIN"/>
    <property type="match status" value="1"/>
</dbReference>
<dbReference type="CDD" id="cd01130">
    <property type="entry name" value="VirB11-like_ATPase"/>
    <property type="match status" value="1"/>
</dbReference>
<comment type="similarity">
    <text evidence="1">Belongs to the GSP E family.</text>
</comment>
<dbReference type="Gene3D" id="3.40.50.300">
    <property type="entry name" value="P-loop containing nucleotide triphosphate hydrolases"/>
    <property type="match status" value="1"/>
</dbReference>
<comment type="caution">
    <text evidence="3">The sequence shown here is derived from an EMBL/GenBank/DDBJ whole genome shotgun (WGS) entry which is preliminary data.</text>
</comment>
<sequence>MFKIVFQGGRAAAREVVCEAESCQIGKSENNLVVLQGWTVAPHHAMVYRQQGGLFVRDLSTRSGTAVNGERITEPYGPLHGSDEIQIGAWRLTIRDETPISIVEDTSAAIQSSEIASQPMADDEWQDSLVDFSRLRLLHDRLIARIDVRRIDTAGMSEADLRARVHDTLVALIDEDPGLVQEQDRQQFLQAAVNEAVGLGPLEALLHRDDVTEIMVNRHDEIFIERRGRLEPSRIIFSGPDAVRAVIERIIAPIGRRIDESSPMVDARLKDGSRVNAIIPPIALKGPSITIRKFPKTKLVDQDLVNYGSATPNMLAFMAIAVRERKNILVSGGTGSGKTTLLNILSNHIPDHERIVTIEDAAELRLDQINLVSLEARPGNAEGKGTVTIRDLVRNSLRMRPDRIVVGECRGGEALDMLQAMNTGHDGSLTTVHANTSRDALSRLEVMVLMAGMDIPISAIRQQVASAVDLIVQQSRFADGTRKITQISEVTGMENGVIQMQELFVFRREGMGAGGHVLGSFEPTGRIPEFYEELVQRGVDVDRSLFMSPTLDD</sequence>
<dbReference type="InterPro" id="IPR001482">
    <property type="entry name" value="T2SS/T4SS_dom"/>
</dbReference>
<name>A0A8I1MY24_THIA3</name>
<protein>
    <submittedName>
        <fullName evidence="3">Flp pilus assembly complex ATPase component TadA</fullName>
    </submittedName>
</protein>
<dbReference type="Pfam" id="PF00437">
    <property type="entry name" value="T2SSE"/>
    <property type="match status" value="1"/>
</dbReference>
<dbReference type="EMBL" id="JAFKMR010000039">
    <property type="protein sequence ID" value="MBN8745713.1"/>
    <property type="molecule type" value="Genomic_DNA"/>
</dbReference>
<evidence type="ECO:0000256" key="1">
    <source>
        <dbReference type="ARBA" id="ARBA00006611"/>
    </source>
</evidence>
<dbReference type="AlphaFoldDB" id="A0A8I1MY24"/>
<dbReference type="PANTHER" id="PTHR30486">
    <property type="entry name" value="TWITCHING MOTILITY PROTEIN PILT"/>
    <property type="match status" value="1"/>
</dbReference>
<gene>
    <name evidence="3" type="primary">tadA</name>
    <name evidence="3" type="ORF">J0I24_15675</name>
</gene>
<dbReference type="SUPFAM" id="SSF52540">
    <property type="entry name" value="P-loop containing nucleoside triphosphate hydrolases"/>
    <property type="match status" value="1"/>
</dbReference>
<dbReference type="SUPFAM" id="SSF49879">
    <property type="entry name" value="SMAD/FHA domain"/>
    <property type="match status" value="1"/>
</dbReference>
<dbReference type="Gene3D" id="2.60.200.20">
    <property type="match status" value="1"/>
</dbReference>
<evidence type="ECO:0000313" key="3">
    <source>
        <dbReference type="EMBL" id="MBN8745713.1"/>
    </source>
</evidence>
<dbReference type="PANTHER" id="PTHR30486:SF15">
    <property type="entry name" value="TYPE II_IV SECRETION SYSTEM ATPASE"/>
    <property type="match status" value="1"/>
</dbReference>
<accession>A0A8I1MY24</accession>
<dbReference type="RefSeq" id="WP_276732857.1">
    <property type="nucleotide sequence ID" value="NZ_JAFKMR010000039.1"/>
</dbReference>
<proteinExistence type="inferred from homology"/>
<reference evidence="3" key="1">
    <citation type="submission" date="2021-02" db="EMBL/GenBank/DDBJ databases">
        <title>Thiocyanate and organic carbon inputs drive convergent selection for specific autotrophic Afipia and Thiobacillus strains within complex microbiomes.</title>
        <authorList>
            <person name="Huddy R.J."/>
            <person name="Sachdeva R."/>
            <person name="Kadzinga F."/>
            <person name="Kantor R.S."/>
            <person name="Harrison S.T.L."/>
            <person name="Banfield J.F."/>
        </authorList>
    </citation>
    <scope>NUCLEOTIDE SEQUENCE</scope>
    <source>
        <strain evidence="3">SCN18_13_7_16_R3_B_64_19</strain>
    </source>
</reference>
<dbReference type="InterPro" id="IPR027417">
    <property type="entry name" value="P-loop_NTPase"/>
</dbReference>